<keyword evidence="3" id="KW-1185">Reference proteome</keyword>
<feature type="coiled-coil region" evidence="1">
    <location>
        <begin position="24"/>
        <end position="51"/>
    </location>
</feature>
<dbReference type="EMBL" id="JBHUGA010000033">
    <property type="protein sequence ID" value="MFD1846963.1"/>
    <property type="molecule type" value="Genomic_DNA"/>
</dbReference>
<dbReference type="Proteomes" id="UP001597307">
    <property type="component" value="Unassembled WGS sequence"/>
</dbReference>
<proteinExistence type="predicted"/>
<comment type="caution">
    <text evidence="2">The sequence shown here is derived from an EMBL/GenBank/DDBJ whole genome shotgun (WGS) entry which is preliminary data.</text>
</comment>
<evidence type="ECO:0000313" key="2">
    <source>
        <dbReference type="EMBL" id="MFD1846963.1"/>
    </source>
</evidence>
<gene>
    <name evidence="2" type="ORF">ACFSFX_10165</name>
</gene>
<keyword evidence="1" id="KW-0175">Coiled coil</keyword>
<protein>
    <submittedName>
        <fullName evidence="2">CopG family transcriptional regulator</fullName>
    </submittedName>
</protein>
<name>A0ABW4Q891_9MICC</name>
<dbReference type="InterPro" id="IPR010985">
    <property type="entry name" value="Ribbon_hlx_hlx"/>
</dbReference>
<sequence>MQSSIRLTPEVEARLGQLAASTGRTKAQLLRELVEANLDRLESEYRVAQKATDVRAGHRDTVTSIDVRRELGFDG</sequence>
<evidence type="ECO:0000256" key="1">
    <source>
        <dbReference type="SAM" id="Coils"/>
    </source>
</evidence>
<dbReference type="RefSeq" id="WP_343878393.1">
    <property type="nucleotide sequence ID" value="NZ_BAAAIJ010000016.1"/>
</dbReference>
<accession>A0ABW4Q891</accession>
<dbReference type="SUPFAM" id="SSF47598">
    <property type="entry name" value="Ribbon-helix-helix"/>
    <property type="match status" value="1"/>
</dbReference>
<reference evidence="3" key="1">
    <citation type="journal article" date="2019" name="Int. J. Syst. Evol. Microbiol.">
        <title>The Global Catalogue of Microorganisms (GCM) 10K type strain sequencing project: providing services to taxonomists for standard genome sequencing and annotation.</title>
        <authorList>
            <consortium name="The Broad Institute Genomics Platform"/>
            <consortium name="The Broad Institute Genome Sequencing Center for Infectious Disease"/>
            <person name="Wu L."/>
            <person name="Ma J."/>
        </authorList>
    </citation>
    <scope>NUCLEOTIDE SEQUENCE [LARGE SCALE GENOMIC DNA]</scope>
    <source>
        <strain evidence="3">JCM 11496</strain>
    </source>
</reference>
<organism evidence="2 3">
    <name type="scientific">Arthrobacter flavus</name>
    <dbReference type="NCBI Taxonomy" id="95172"/>
    <lineage>
        <taxon>Bacteria</taxon>
        <taxon>Bacillati</taxon>
        <taxon>Actinomycetota</taxon>
        <taxon>Actinomycetes</taxon>
        <taxon>Micrococcales</taxon>
        <taxon>Micrococcaceae</taxon>
        <taxon>Arthrobacter</taxon>
    </lineage>
</organism>
<evidence type="ECO:0000313" key="3">
    <source>
        <dbReference type="Proteomes" id="UP001597307"/>
    </source>
</evidence>